<name>A0A067SEF2_GALM3</name>
<dbReference type="InterPro" id="IPR056884">
    <property type="entry name" value="NPHP3-like_N"/>
</dbReference>
<sequence>LLSSSVITRLFRRNPPVGFAYFFFDGRDSQKALQLHENLIRSLISQFLHQQGGVPTGLADLYKRCGDHQQPSVNQLQDVLCNILDGFSDAYIVIDALDECADREETLVWINRLVLDTNRAVENLHIMVTSRPEQDIEEVFGTIDLHAIDVGEATANQDIIKYLEHQMELKFKGYNENTRTEIKSSLRDHADGSYVTLLIHV</sequence>
<evidence type="ECO:0000256" key="1">
    <source>
        <dbReference type="ARBA" id="ARBA00022737"/>
    </source>
</evidence>
<feature type="non-terminal residue" evidence="3">
    <location>
        <position position="1"/>
    </location>
</feature>
<evidence type="ECO:0000313" key="4">
    <source>
        <dbReference type="Proteomes" id="UP000027222"/>
    </source>
</evidence>
<dbReference type="Proteomes" id="UP000027222">
    <property type="component" value="Unassembled WGS sequence"/>
</dbReference>
<dbReference type="PANTHER" id="PTHR10039">
    <property type="entry name" value="AMELOGENIN"/>
    <property type="match status" value="1"/>
</dbReference>
<evidence type="ECO:0000259" key="2">
    <source>
        <dbReference type="Pfam" id="PF24883"/>
    </source>
</evidence>
<reference evidence="4" key="1">
    <citation type="journal article" date="2014" name="Proc. Natl. Acad. Sci. U.S.A.">
        <title>Extensive sampling of basidiomycete genomes demonstrates inadequacy of the white-rot/brown-rot paradigm for wood decay fungi.</title>
        <authorList>
            <person name="Riley R."/>
            <person name="Salamov A.A."/>
            <person name="Brown D.W."/>
            <person name="Nagy L.G."/>
            <person name="Floudas D."/>
            <person name="Held B.W."/>
            <person name="Levasseur A."/>
            <person name="Lombard V."/>
            <person name="Morin E."/>
            <person name="Otillar R."/>
            <person name="Lindquist E.A."/>
            <person name="Sun H."/>
            <person name="LaButti K.M."/>
            <person name="Schmutz J."/>
            <person name="Jabbour D."/>
            <person name="Luo H."/>
            <person name="Baker S.E."/>
            <person name="Pisabarro A.G."/>
            <person name="Walton J.D."/>
            <person name="Blanchette R.A."/>
            <person name="Henrissat B."/>
            <person name="Martin F."/>
            <person name="Cullen D."/>
            <person name="Hibbett D.S."/>
            <person name="Grigoriev I.V."/>
        </authorList>
    </citation>
    <scope>NUCLEOTIDE SEQUENCE [LARGE SCALE GENOMIC DNA]</scope>
    <source>
        <strain evidence="4">CBS 339.88</strain>
    </source>
</reference>
<dbReference type="EMBL" id="KL142427">
    <property type="protein sequence ID" value="KDR66114.1"/>
    <property type="molecule type" value="Genomic_DNA"/>
</dbReference>
<keyword evidence="4" id="KW-1185">Reference proteome</keyword>
<dbReference type="InterPro" id="IPR027417">
    <property type="entry name" value="P-loop_NTPase"/>
</dbReference>
<dbReference type="STRING" id="685588.A0A067SEF2"/>
<dbReference type="OrthoDB" id="7464126at2759"/>
<proteinExistence type="predicted"/>
<gene>
    <name evidence="3" type="ORF">GALMADRAFT_81222</name>
</gene>
<keyword evidence="1" id="KW-0677">Repeat</keyword>
<evidence type="ECO:0000313" key="3">
    <source>
        <dbReference type="EMBL" id="KDR66114.1"/>
    </source>
</evidence>
<feature type="domain" description="Nephrocystin 3-like N-terminal" evidence="2">
    <location>
        <begin position="2"/>
        <end position="131"/>
    </location>
</feature>
<organism evidence="3 4">
    <name type="scientific">Galerina marginata (strain CBS 339.88)</name>
    <dbReference type="NCBI Taxonomy" id="685588"/>
    <lineage>
        <taxon>Eukaryota</taxon>
        <taxon>Fungi</taxon>
        <taxon>Dikarya</taxon>
        <taxon>Basidiomycota</taxon>
        <taxon>Agaricomycotina</taxon>
        <taxon>Agaricomycetes</taxon>
        <taxon>Agaricomycetidae</taxon>
        <taxon>Agaricales</taxon>
        <taxon>Agaricineae</taxon>
        <taxon>Strophariaceae</taxon>
        <taxon>Galerina</taxon>
    </lineage>
</organism>
<dbReference type="Gene3D" id="3.40.50.300">
    <property type="entry name" value="P-loop containing nucleotide triphosphate hydrolases"/>
    <property type="match status" value="1"/>
</dbReference>
<protein>
    <recommendedName>
        <fullName evidence="2">Nephrocystin 3-like N-terminal domain-containing protein</fullName>
    </recommendedName>
</protein>
<dbReference type="HOGENOM" id="CLU_1294484_0_0_1"/>
<dbReference type="Pfam" id="PF24883">
    <property type="entry name" value="NPHP3_N"/>
    <property type="match status" value="1"/>
</dbReference>
<dbReference type="AlphaFoldDB" id="A0A067SEF2"/>
<accession>A0A067SEF2</accession>